<sequence length="104" mass="11607">MPIKRQVMQLHPPISMTSIVAMHETHHKDKERILRCLRNGPRTCKEVADALKLSYLRTNHLIVDLAKQGLVYAHHCTLNATGSPINVWALPSSKTTPPLHSAIG</sequence>
<dbReference type="SUPFAM" id="SSF46785">
    <property type="entry name" value="Winged helix' DNA-binding domain"/>
    <property type="match status" value="1"/>
</dbReference>
<dbReference type="InterPro" id="IPR036390">
    <property type="entry name" value="WH_DNA-bd_sf"/>
</dbReference>
<dbReference type="Gene3D" id="1.10.10.10">
    <property type="entry name" value="Winged helix-like DNA-binding domain superfamily/Winged helix DNA-binding domain"/>
    <property type="match status" value="1"/>
</dbReference>
<organism evidence="1">
    <name type="scientific">mine drainage metagenome</name>
    <dbReference type="NCBI Taxonomy" id="410659"/>
    <lineage>
        <taxon>unclassified sequences</taxon>
        <taxon>metagenomes</taxon>
        <taxon>ecological metagenomes</taxon>
    </lineage>
</organism>
<reference evidence="1" key="1">
    <citation type="submission" date="2009-10" db="EMBL/GenBank/DDBJ databases">
        <title>Diversity of trophic interactions inside an arsenic-rich microbial ecosystem.</title>
        <authorList>
            <person name="Bertin P.N."/>
            <person name="Heinrich-Salmeron A."/>
            <person name="Pelletier E."/>
            <person name="Goulhen-Chollet F."/>
            <person name="Arsene-Ploetze F."/>
            <person name="Gallien S."/>
            <person name="Calteau A."/>
            <person name="Vallenet D."/>
            <person name="Casiot C."/>
            <person name="Chane-Woon-Ming B."/>
            <person name="Giloteaux L."/>
            <person name="Barakat M."/>
            <person name="Bonnefoy V."/>
            <person name="Bruneel O."/>
            <person name="Chandler M."/>
            <person name="Cleiss J."/>
            <person name="Duran R."/>
            <person name="Elbaz-Poulichet F."/>
            <person name="Fonknechten N."/>
            <person name="Lauga B."/>
            <person name="Mornico D."/>
            <person name="Ortet P."/>
            <person name="Schaeffer C."/>
            <person name="Siguier P."/>
            <person name="Alexander Thil Smith A."/>
            <person name="Van Dorsselaer A."/>
            <person name="Weissenbach J."/>
            <person name="Medigue C."/>
            <person name="Le Paslier D."/>
        </authorList>
    </citation>
    <scope>NUCLEOTIDE SEQUENCE</scope>
</reference>
<dbReference type="InterPro" id="IPR036388">
    <property type="entry name" value="WH-like_DNA-bd_sf"/>
</dbReference>
<proteinExistence type="predicted"/>
<protein>
    <submittedName>
        <fullName evidence="1">Uncharacterized protein</fullName>
    </submittedName>
</protein>
<dbReference type="AlphaFoldDB" id="E6QJI1"/>
<name>E6QJI1_9ZZZZ</name>
<accession>E6QJI1</accession>
<dbReference type="EMBL" id="CABQ01000088">
    <property type="protein sequence ID" value="CBI07397.1"/>
    <property type="molecule type" value="Genomic_DNA"/>
</dbReference>
<comment type="caution">
    <text evidence="1">The sequence shown here is derived from an EMBL/GenBank/DDBJ whole genome shotgun (WGS) entry which is preliminary data.</text>
</comment>
<gene>
    <name evidence="1" type="ORF">CARN6_0730</name>
</gene>
<evidence type="ECO:0000313" key="1">
    <source>
        <dbReference type="EMBL" id="CBI07397.1"/>
    </source>
</evidence>